<proteinExistence type="predicted"/>
<name>A0A6G0VTQ7_APHCR</name>
<protein>
    <submittedName>
        <fullName evidence="1">Uncharacterized protein</fullName>
    </submittedName>
</protein>
<gene>
    <name evidence="1" type="ORF">FWK35_00037309</name>
</gene>
<dbReference type="OrthoDB" id="103349at2759"/>
<evidence type="ECO:0000313" key="2">
    <source>
        <dbReference type="Proteomes" id="UP000478052"/>
    </source>
</evidence>
<reference evidence="1 2" key="1">
    <citation type="submission" date="2019-08" db="EMBL/GenBank/DDBJ databases">
        <title>Whole genome of Aphis craccivora.</title>
        <authorList>
            <person name="Voronova N.V."/>
            <person name="Shulinski R.S."/>
            <person name="Bandarenka Y.V."/>
            <person name="Zhorov D.G."/>
            <person name="Warner D."/>
        </authorList>
    </citation>
    <scope>NUCLEOTIDE SEQUENCE [LARGE SCALE GENOMIC DNA]</scope>
    <source>
        <strain evidence="1">180601</strain>
        <tissue evidence="1">Whole Body</tissue>
    </source>
</reference>
<evidence type="ECO:0000313" key="1">
    <source>
        <dbReference type="EMBL" id="KAF0709003.1"/>
    </source>
</evidence>
<keyword evidence="2" id="KW-1185">Reference proteome</keyword>
<comment type="caution">
    <text evidence="1">The sequence shown here is derived from an EMBL/GenBank/DDBJ whole genome shotgun (WGS) entry which is preliminary data.</text>
</comment>
<dbReference type="AlphaFoldDB" id="A0A6G0VTQ7"/>
<sequence length="69" mass="7215">MHAQLSLAGSDVLELFGSHAIVGLGGDHSLISSTGARALMRGDELVKPARVTGDPIKGLRASEEIVYSR</sequence>
<dbReference type="EMBL" id="VUJU01012027">
    <property type="protein sequence ID" value="KAF0709003.1"/>
    <property type="molecule type" value="Genomic_DNA"/>
</dbReference>
<organism evidence="1 2">
    <name type="scientific">Aphis craccivora</name>
    <name type="common">Cowpea aphid</name>
    <dbReference type="NCBI Taxonomy" id="307492"/>
    <lineage>
        <taxon>Eukaryota</taxon>
        <taxon>Metazoa</taxon>
        <taxon>Ecdysozoa</taxon>
        <taxon>Arthropoda</taxon>
        <taxon>Hexapoda</taxon>
        <taxon>Insecta</taxon>
        <taxon>Pterygota</taxon>
        <taxon>Neoptera</taxon>
        <taxon>Paraneoptera</taxon>
        <taxon>Hemiptera</taxon>
        <taxon>Sternorrhyncha</taxon>
        <taxon>Aphidomorpha</taxon>
        <taxon>Aphidoidea</taxon>
        <taxon>Aphididae</taxon>
        <taxon>Aphidini</taxon>
        <taxon>Aphis</taxon>
        <taxon>Aphis</taxon>
    </lineage>
</organism>
<dbReference type="Proteomes" id="UP000478052">
    <property type="component" value="Unassembled WGS sequence"/>
</dbReference>
<accession>A0A6G0VTQ7</accession>